<reference evidence="1 2" key="1">
    <citation type="submission" date="2021-03" db="EMBL/GenBank/DDBJ databases">
        <title>Sequencing the genomes of 1000 actinobacteria strains.</title>
        <authorList>
            <person name="Klenk H.-P."/>
        </authorList>
    </citation>
    <scope>NUCLEOTIDE SEQUENCE [LARGE SCALE GENOMIC DNA]</scope>
    <source>
        <strain evidence="1 2">DSM 14566</strain>
    </source>
</reference>
<dbReference type="Pfam" id="PF08922">
    <property type="entry name" value="DUF1905"/>
    <property type="match status" value="1"/>
</dbReference>
<protein>
    <recommendedName>
        <fullName evidence="3">DUF1905 domain-containing protein</fullName>
    </recommendedName>
</protein>
<organism evidence="1 2">
    <name type="scientific">Brachybacterium sacelli</name>
    <dbReference type="NCBI Taxonomy" id="173364"/>
    <lineage>
        <taxon>Bacteria</taxon>
        <taxon>Bacillati</taxon>
        <taxon>Actinomycetota</taxon>
        <taxon>Actinomycetes</taxon>
        <taxon>Micrococcales</taxon>
        <taxon>Dermabacteraceae</taxon>
        <taxon>Brachybacterium</taxon>
    </lineage>
</organism>
<dbReference type="InterPro" id="IPR015018">
    <property type="entry name" value="DUF1905"/>
</dbReference>
<evidence type="ECO:0000313" key="2">
    <source>
        <dbReference type="Proteomes" id="UP001519290"/>
    </source>
</evidence>
<dbReference type="InterPro" id="IPR037079">
    <property type="entry name" value="AF2212/PG0164-like_sf"/>
</dbReference>
<sequence>MSQTFTTQIELGGKTATGFCVPADAVAAMGEGKKPKILVTINGHTYRSTVAVYSGIYMLPLNAQNREAAGVQAGDTVEVTLEHDTAERRVEVPDDLAAALEAHAGARSAFDGLSYSKRRKRADGVATAKRPETRQRRIATIIDELTDEANT</sequence>
<dbReference type="EMBL" id="JAGIOD010000002">
    <property type="protein sequence ID" value="MBP2384344.1"/>
    <property type="molecule type" value="Genomic_DNA"/>
</dbReference>
<dbReference type="Proteomes" id="UP001519290">
    <property type="component" value="Unassembled WGS sequence"/>
</dbReference>
<proteinExistence type="predicted"/>
<accession>A0ABS4X7B9</accession>
<keyword evidence="2" id="KW-1185">Reference proteome</keyword>
<dbReference type="Pfam" id="PF13376">
    <property type="entry name" value="OmdA"/>
    <property type="match status" value="1"/>
</dbReference>
<dbReference type="Gene3D" id="2.40.30.100">
    <property type="entry name" value="AF2212/PG0164-like"/>
    <property type="match status" value="1"/>
</dbReference>
<dbReference type="RefSeq" id="WP_209905202.1">
    <property type="nucleotide sequence ID" value="NZ_BAAAJW010000013.1"/>
</dbReference>
<evidence type="ECO:0008006" key="3">
    <source>
        <dbReference type="Google" id="ProtNLM"/>
    </source>
</evidence>
<comment type="caution">
    <text evidence="1">The sequence shown here is derived from an EMBL/GenBank/DDBJ whole genome shotgun (WGS) entry which is preliminary data.</text>
</comment>
<gene>
    <name evidence="1" type="ORF">JOF43_004333</name>
</gene>
<evidence type="ECO:0000313" key="1">
    <source>
        <dbReference type="EMBL" id="MBP2384344.1"/>
    </source>
</evidence>
<name>A0ABS4X7B9_9MICO</name>
<dbReference type="SUPFAM" id="SSF141694">
    <property type="entry name" value="AF2212/PG0164-like"/>
    <property type="match status" value="1"/>
</dbReference>